<comment type="caution">
    <text evidence="10">The sequence shown here is derived from an EMBL/GenBank/DDBJ whole genome shotgun (WGS) entry which is preliminary data.</text>
</comment>
<dbReference type="PRINTS" id="PR00681">
    <property type="entry name" value="RIBOSOMALS1"/>
</dbReference>
<dbReference type="FunFam" id="2.40.50.140:FF:000011">
    <property type="entry name" value="30S ribosomal protein S1"/>
    <property type="match status" value="2"/>
</dbReference>
<dbReference type="NCBIfam" id="NF004952">
    <property type="entry name" value="PRK06299.1-2"/>
    <property type="match status" value="1"/>
</dbReference>
<dbReference type="CDD" id="cd05688">
    <property type="entry name" value="S1_RPS1_repeat_ec3"/>
    <property type="match status" value="1"/>
</dbReference>
<sequence>MSTTTELSDLIDSKFREFEEGAVVNGTIIDIKKPQVVLVDIGYKSEGAIPFSEFEDDEIEIGDEVEVLLMKLENDEGMVVLSKEKAAHRKNWEKIVGVYHDGGLVKGKIKSVVKGGLMVNVGVEAFLPGSQVDIIPPKDLNEYLGKVFEFKIVKVNDERKNIVLSRREVIEAERAEQRQNFLQTVKVGDKVQGFVKNITDFGAFIDLQGMDGLLHVTDMSWGRISHPSALLHIGQPIDVLILDVDREKERVSLGLKQMTDNPWADIEAKFPIGTQVKGSVTKLLPYGAFIEIEKGVEGLVHVSELSWVKRITRPSDVLELDQEIEAVVLGISIEEQKISLGVRQLEENPWSVLEERYPIGTVVKGEVRNLTAYGAFIAMEEGIDGMIHVSDLSWTRKINHPSEVIKKGDEVEAIVLSIDKENQRVSLGVKQLESDPWSEIEAKFKVGDLVKGSVAKIASFGAFVNLEDDIDGLIHISQLSEGHVERVKDVIKVGDEIEARVIKVDRVERRIGLSIKAVAYSEDELKKESQSFETLRPSGDLVGLEQAFNLAAGSTEEWSPSED</sequence>
<dbReference type="GO" id="GO:0003735">
    <property type="term" value="F:structural constituent of ribosome"/>
    <property type="evidence" value="ECO:0007669"/>
    <property type="project" value="InterPro"/>
</dbReference>
<keyword evidence="3" id="KW-0694">RNA-binding</keyword>
<feature type="domain" description="S1 motif" evidence="9">
    <location>
        <begin position="447"/>
        <end position="516"/>
    </location>
</feature>
<evidence type="ECO:0000256" key="7">
    <source>
        <dbReference type="ARBA" id="ARBA00035293"/>
    </source>
</evidence>
<dbReference type="SUPFAM" id="SSF50249">
    <property type="entry name" value="Nucleic acid-binding proteins"/>
    <property type="match status" value="6"/>
</dbReference>
<dbReference type="NCBIfam" id="TIGR00717">
    <property type="entry name" value="rpsA"/>
    <property type="match status" value="1"/>
</dbReference>
<protein>
    <recommendedName>
        <fullName evidence="7">Small ribosomal subunit protein bS1</fullName>
    </recommendedName>
    <alternativeName>
        <fullName evidence="8">30S ribosomal protein S1</fullName>
    </alternativeName>
</protein>
<dbReference type="AlphaFoldDB" id="A0A8J7ME97"/>
<feature type="domain" description="S1 motif" evidence="9">
    <location>
        <begin position="102"/>
        <end position="167"/>
    </location>
</feature>
<dbReference type="Proteomes" id="UP000624703">
    <property type="component" value="Unassembled WGS sequence"/>
</dbReference>
<keyword evidence="4 10" id="KW-0689">Ribosomal protein</keyword>
<evidence type="ECO:0000256" key="8">
    <source>
        <dbReference type="ARBA" id="ARBA00035517"/>
    </source>
</evidence>
<feature type="domain" description="S1 motif" evidence="9">
    <location>
        <begin position="360"/>
        <end position="430"/>
    </location>
</feature>
<dbReference type="GO" id="GO:0006412">
    <property type="term" value="P:translation"/>
    <property type="evidence" value="ECO:0007669"/>
    <property type="project" value="InterPro"/>
</dbReference>
<evidence type="ECO:0000256" key="6">
    <source>
        <dbReference type="ARBA" id="ARBA00025604"/>
    </source>
</evidence>
<evidence type="ECO:0000259" key="9">
    <source>
        <dbReference type="PROSITE" id="PS50126"/>
    </source>
</evidence>
<evidence type="ECO:0000256" key="2">
    <source>
        <dbReference type="ARBA" id="ARBA00022737"/>
    </source>
</evidence>
<dbReference type="RefSeq" id="WP_200310954.1">
    <property type="nucleotide sequence ID" value="NZ_JAENIM010000037.1"/>
</dbReference>
<dbReference type="InterPro" id="IPR012340">
    <property type="entry name" value="NA-bd_OB-fold"/>
</dbReference>
<keyword evidence="5" id="KW-0687">Ribonucleoprotein</keyword>
<dbReference type="GO" id="GO:0003729">
    <property type="term" value="F:mRNA binding"/>
    <property type="evidence" value="ECO:0007669"/>
    <property type="project" value="TreeGrafter"/>
</dbReference>
<evidence type="ECO:0000256" key="4">
    <source>
        <dbReference type="ARBA" id="ARBA00022980"/>
    </source>
</evidence>
<dbReference type="Pfam" id="PF00575">
    <property type="entry name" value="S1"/>
    <property type="match status" value="6"/>
</dbReference>
<dbReference type="CDD" id="cd04465">
    <property type="entry name" value="S1_RPS1_repeat_ec2_hs2"/>
    <property type="match status" value="1"/>
</dbReference>
<feature type="domain" description="S1 motif" evidence="9">
    <location>
        <begin position="273"/>
        <end position="343"/>
    </location>
</feature>
<proteinExistence type="inferred from homology"/>
<dbReference type="InterPro" id="IPR050437">
    <property type="entry name" value="Ribos_protein_bS1-like"/>
</dbReference>
<evidence type="ECO:0000313" key="11">
    <source>
        <dbReference type="Proteomes" id="UP000624703"/>
    </source>
</evidence>
<dbReference type="InterPro" id="IPR000110">
    <property type="entry name" value="Ribosomal_bS1"/>
</dbReference>
<dbReference type="PANTHER" id="PTHR10724:SF7">
    <property type="entry name" value="SMALL RIBOSOMAL SUBUNIT PROTEIN BS1C"/>
    <property type="match status" value="1"/>
</dbReference>
<evidence type="ECO:0000256" key="3">
    <source>
        <dbReference type="ARBA" id="ARBA00022884"/>
    </source>
</evidence>
<reference evidence="10" key="1">
    <citation type="submission" date="2021-01" db="EMBL/GenBank/DDBJ databases">
        <title>Modified the classification status of verrucomicrobia.</title>
        <authorList>
            <person name="Feng X."/>
        </authorList>
    </citation>
    <scope>NUCLEOTIDE SEQUENCE</scope>
    <source>
        <strain evidence="10">_KCTC 22039</strain>
    </source>
</reference>
<accession>A0A8J7ME97</accession>
<evidence type="ECO:0000256" key="5">
    <source>
        <dbReference type="ARBA" id="ARBA00023274"/>
    </source>
</evidence>
<dbReference type="PROSITE" id="PS50126">
    <property type="entry name" value="S1"/>
    <property type="match status" value="6"/>
</dbReference>
<name>A0A8J7ME97_9BACT</name>
<keyword evidence="11" id="KW-1185">Reference proteome</keyword>
<keyword evidence="2" id="KW-0677">Repeat</keyword>
<feature type="domain" description="S1 motif" evidence="9">
    <location>
        <begin position="21"/>
        <end position="84"/>
    </location>
</feature>
<gene>
    <name evidence="10" type="ORF">JIN82_07165</name>
</gene>
<dbReference type="InterPro" id="IPR035104">
    <property type="entry name" value="Ribosomal_protein_S1-like"/>
</dbReference>
<dbReference type="InterPro" id="IPR003029">
    <property type="entry name" value="S1_domain"/>
</dbReference>
<dbReference type="Gene3D" id="2.40.50.140">
    <property type="entry name" value="Nucleic acid-binding proteins"/>
    <property type="match status" value="6"/>
</dbReference>
<dbReference type="PANTHER" id="PTHR10724">
    <property type="entry name" value="30S RIBOSOMAL PROTEIN S1"/>
    <property type="match status" value="1"/>
</dbReference>
<evidence type="ECO:0000256" key="1">
    <source>
        <dbReference type="ARBA" id="ARBA00006767"/>
    </source>
</evidence>
<dbReference type="CDD" id="cd05687">
    <property type="entry name" value="S1_RPS1_repeat_ec1_hs1"/>
    <property type="match status" value="1"/>
</dbReference>
<dbReference type="FunFam" id="2.40.50.140:FF:000103">
    <property type="entry name" value="protein RRP5 homolog"/>
    <property type="match status" value="1"/>
</dbReference>
<comment type="function">
    <text evidence="6">Binds mRNA; thus facilitating recognition of the initiation point. It is needed to translate mRNA with a short Shine-Dalgarno (SD) purine-rich sequence.</text>
</comment>
<dbReference type="SMART" id="SM00316">
    <property type="entry name" value="S1"/>
    <property type="match status" value="6"/>
</dbReference>
<dbReference type="GO" id="GO:0022627">
    <property type="term" value="C:cytosolic small ribosomal subunit"/>
    <property type="evidence" value="ECO:0007669"/>
    <property type="project" value="TreeGrafter"/>
</dbReference>
<dbReference type="EMBL" id="JAENIM010000037">
    <property type="protein sequence ID" value="MBK1790933.1"/>
    <property type="molecule type" value="Genomic_DNA"/>
</dbReference>
<organism evidence="10 11">
    <name type="scientific">Persicirhabdus sediminis</name>
    <dbReference type="NCBI Taxonomy" id="454144"/>
    <lineage>
        <taxon>Bacteria</taxon>
        <taxon>Pseudomonadati</taxon>
        <taxon>Verrucomicrobiota</taxon>
        <taxon>Verrucomicrobiia</taxon>
        <taxon>Verrucomicrobiales</taxon>
        <taxon>Verrucomicrobiaceae</taxon>
        <taxon>Persicirhabdus</taxon>
    </lineage>
</organism>
<evidence type="ECO:0000313" key="10">
    <source>
        <dbReference type="EMBL" id="MBK1790933.1"/>
    </source>
</evidence>
<feature type="domain" description="S1 motif" evidence="9">
    <location>
        <begin position="188"/>
        <end position="256"/>
    </location>
</feature>
<comment type="similarity">
    <text evidence="1">Belongs to the bacterial ribosomal protein bS1 family.</text>
</comment>